<dbReference type="PANTHER" id="PTHR43827:SF3">
    <property type="entry name" value="NADP-DEPENDENT OXIDOREDUCTASE DOMAIN-CONTAINING PROTEIN"/>
    <property type="match status" value="1"/>
</dbReference>
<evidence type="ECO:0000256" key="5">
    <source>
        <dbReference type="PIRSR" id="PIRSR000097-2"/>
    </source>
</evidence>
<dbReference type="Gene3D" id="3.20.20.100">
    <property type="entry name" value="NADP-dependent oxidoreductase domain"/>
    <property type="match status" value="1"/>
</dbReference>
<accession>A0A239ECQ7</accession>
<gene>
    <name evidence="8" type="ORF">SAMN05421642_102320</name>
</gene>
<dbReference type="InterPro" id="IPR036812">
    <property type="entry name" value="NAD(P)_OxRdtase_dom_sf"/>
</dbReference>
<protein>
    <submittedName>
        <fullName evidence="8">2,5-diketo-D-gluconate reductase A</fullName>
    </submittedName>
</protein>
<proteinExistence type="inferred from homology"/>
<sequence length="300" mass="32859">MSSTSPEIDEGRCRLAWSMTFSPKTSTVPTIVLNDGHAIPQLGFGVWQVPDDGAHDAVAEALKVGYRSIDTAKIYQNEAGTGKAIAESGIARDELFVTTKLWNDDQGYDSTLAAFDASMERLGLDYLDLYLIHWQQLDRDKYIDTFKAFQKLKADGRIGSIGVSNFTIPTLEKLIDAVGEVPAVNQIELHPRLIQEELRAFHTSKGIATEAWSPLGSGTVLDEPALKPIADAHGVTPAQIILRWHIQLGNVVIPKSVTPERIASNFDVFGFELTNDEIQQINALDAPDGRTGPDPDKFSS</sequence>
<dbReference type="PANTHER" id="PTHR43827">
    <property type="entry name" value="2,5-DIKETO-D-GLUCONIC ACID REDUCTASE"/>
    <property type="match status" value="1"/>
</dbReference>
<dbReference type="SUPFAM" id="SSF51430">
    <property type="entry name" value="NAD(P)-linked oxidoreductase"/>
    <property type="match status" value="1"/>
</dbReference>
<keyword evidence="3" id="KW-0560">Oxidoreductase</keyword>
<keyword evidence="9" id="KW-1185">Reference proteome</keyword>
<reference evidence="9" key="1">
    <citation type="submission" date="2017-06" db="EMBL/GenBank/DDBJ databases">
        <authorList>
            <person name="Varghese N."/>
            <person name="Submissions S."/>
        </authorList>
    </citation>
    <scope>NUCLEOTIDE SEQUENCE [LARGE SCALE GENOMIC DNA]</scope>
    <source>
        <strain evidence="9">JCM 23211</strain>
    </source>
</reference>
<dbReference type="InterPro" id="IPR023210">
    <property type="entry name" value="NADP_OxRdtase_dom"/>
</dbReference>
<feature type="site" description="Lowers pKa of active site Tyr" evidence="6">
    <location>
        <position position="100"/>
    </location>
</feature>
<dbReference type="InterPro" id="IPR018170">
    <property type="entry name" value="Aldo/ket_reductase_CS"/>
</dbReference>
<feature type="binding site" evidence="5">
    <location>
        <position position="133"/>
    </location>
    <ligand>
        <name>substrate</name>
    </ligand>
</feature>
<evidence type="ECO:0000256" key="2">
    <source>
        <dbReference type="ARBA" id="ARBA00022857"/>
    </source>
</evidence>
<dbReference type="PROSITE" id="PS00063">
    <property type="entry name" value="ALDOKETO_REDUCTASE_3"/>
    <property type="match status" value="1"/>
</dbReference>
<dbReference type="Proteomes" id="UP000198327">
    <property type="component" value="Unassembled WGS sequence"/>
</dbReference>
<comment type="similarity">
    <text evidence="1">Belongs to the aldo/keto reductase family.</text>
</comment>
<evidence type="ECO:0000313" key="9">
    <source>
        <dbReference type="Proteomes" id="UP000198327"/>
    </source>
</evidence>
<evidence type="ECO:0000259" key="7">
    <source>
        <dbReference type="Pfam" id="PF00248"/>
    </source>
</evidence>
<dbReference type="Pfam" id="PF00248">
    <property type="entry name" value="Aldo_ket_red"/>
    <property type="match status" value="1"/>
</dbReference>
<dbReference type="STRING" id="398843.A3K89_03505"/>
<dbReference type="FunFam" id="3.20.20.100:FF:000015">
    <property type="entry name" value="Oxidoreductase, aldo/keto reductase family"/>
    <property type="match status" value="1"/>
</dbReference>
<dbReference type="AlphaFoldDB" id="A0A239ECQ7"/>
<keyword evidence="2" id="KW-0521">NADP</keyword>
<dbReference type="InterPro" id="IPR020471">
    <property type="entry name" value="AKR"/>
</dbReference>
<name>A0A239ECQ7_9NOCA</name>
<evidence type="ECO:0000256" key="3">
    <source>
        <dbReference type="ARBA" id="ARBA00023002"/>
    </source>
</evidence>
<organism evidence="8 9">
    <name type="scientific">Rhodococcoides kyotonense</name>
    <dbReference type="NCBI Taxonomy" id="398843"/>
    <lineage>
        <taxon>Bacteria</taxon>
        <taxon>Bacillati</taxon>
        <taxon>Actinomycetota</taxon>
        <taxon>Actinomycetes</taxon>
        <taxon>Mycobacteriales</taxon>
        <taxon>Nocardiaceae</taxon>
        <taxon>Rhodococcoides</taxon>
    </lineage>
</organism>
<dbReference type="PRINTS" id="PR00069">
    <property type="entry name" value="ALDKETRDTASE"/>
</dbReference>
<evidence type="ECO:0000256" key="4">
    <source>
        <dbReference type="PIRSR" id="PIRSR000097-1"/>
    </source>
</evidence>
<feature type="domain" description="NADP-dependent oxidoreductase" evidence="7">
    <location>
        <begin position="42"/>
        <end position="285"/>
    </location>
</feature>
<evidence type="ECO:0000313" key="8">
    <source>
        <dbReference type="EMBL" id="SNS42550.1"/>
    </source>
</evidence>
<dbReference type="PIRSF" id="PIRSF000097">
    <property type="entry name" value="AKR"/>
    <property type="match status" value="1"/>
</dbReference>
<evidence type="ECO:0000256" key="6">
    <source>
        <dbReference type="PIRSR" id="PIRSR000097-3"/>
    </source>
</evidence>
<feature type="active site" description="Proton donor" evidence="4">
    <location>
        <position position="75"/>
    </location>
</feature>
<evidence type="ECO:0000256" key="1">
    <source>
        <dbReference type="ARBA" id="ARBA00007905"/>
    </source>
</evidence>
<dbReference type="EMBL" id="FZOW01000002">
    <property type="protein sequence ID" value="SNS42550.1"/>
    <property type="molecule type" value="Genomic_DNA"/>
</dbReference>
<dbReference type="GO" id="GO:0016616">
    <property type="term" value="F:oxidoreductase activity, acting on the CH-OH group of donors, NAD or NADP as acceptor"/>
    <property type="evidence" value="ECO:0007669"/>
    <property type="project" value="UniProtKB-ARBA"/>
</dbReference>